<dbReference type="InterPro" id="IPR011446">
    <property type="entry name" value="BBP7"/>
</dbReference>
<comment type="caution">
    <text evidence="2">The sequence shown here is derived from an EMBL/GenBank/DDBJ whole genome shotgun (WGS) entry which is preliminary data.</text>
</comment>
<sequence precursor="true">MNPSQHATSAARLLAAAWMSLTGLASAQPSPGMTAAHHVDDYLSEPSDDYSDETMGAGCCDIVSSCGGACDCCGRACWVEVDSLIWWTKGVDTPPLVTTGSTTGRGVLGDADTEVLFGGGDRLLEDSRFGGRVRLGTWVDSCQTRGIEVSYLRLEDESEGFSASDADYAVLSRPIFNSSTSAEDALSVVFPGATSGSLQLDAETQFQALDVTYLFNISQHCGGRCDFVVGYRYQELSDTLLASQSMLSLAGASAGSTIDSYDRFATRNTFNGGLFGIRFNNEMSPCWSLESSIGFALGGVQRRSSIDGSTTVTDTGNAATTTAGGLLAQPTNIGDYSDSRFGASYEVGVKLKRKLSERAVLSVGYTYMALSNVFRAADQIDTNVNPTQFSGGSLTGSATPTFPGASSGYWAQGLSLGLEATF</sequence>
<name>A0A5C6ADW0_9BACT</name>
<proteinExistence type="predicted"/>
<evidence type="ECO:0000313" key="2">
    <source>
        <dbReference type="EMBL" id="TWT97587.1"/>
    </source>
</evidence>
<reference evidence="2 3" key="1">
    <citation type="submission" date="2019-02" db="EMBL/GenBank/DDBJ databases">
        <title>Deep-cultivation of Planctomycetes and their phenomic and genomic characterization uncovers novel biology.</title>
        <authorList>
            <person name="Wiegand S."/>
            <person name="Jogler M."/>
            <person name="Boedeker C."/>
            <person name="Pinto D."/>
            <person name="Vollmers J."/>
            <person name="Rivas-Marin E."/>
            <person name="Kohn T."/>
            <person name="Peeters S.H."/>
            <person name="Heuer A."/>
            <person name="Rast P."/>
            <person name="Oberbeckmann S."/>
            <person name="Bunk B."/>
            <person name="Jeske O."/>
            <person name="Meyerdierks A."/>
            <person name="Storesund J.E."/>
            <person name="Kallscheuer N."/>
            <person name="Luecker S."/>
            <person name="Lage O.M."/>
            <person name="Pohl T."/>
            <person name="Merkel B.J."/>
            <person name="Hornburger P."/>
            <person name="Mueller R.-W."/>
            <person name="Bruemmer F."/>
            <person name="Labrenz M."/>
            <person name="Spormann A.M."/>
            <person name="Op Den Camp H."/>
            <person name="Overmann J."/>
            <person name="Amann R."/>
            <person name="Jetten M.S.M."/>
            <person name="Mascher T."/>
            <person name="Medema M.H."/>
            <person name="Devos D.P."/>
            <person name="Kaster A.-K."/>
            <person name="Ovreas L."/>
            <person name="Rohde M."/>
            <person name="Galperin M.Y."/>
            <person name="Jogler C."/>
        </authorList>
    </citation>
    <scope>NUCLEOTIDE SEQUENCE [LARGE SCALE GENOMIC DNA]</scope>
    <source>
        <strain evidence="2 3">Pla108</strain>
    </source>
</reference>
<evidence type="ECO:0000313" key="3">
    <source>
        <dbReference type="Proteomes" id="UP000317421"/>
    </source>
</evidence>
<gene>
    <name evidence="2" type="ORF">Pla108_17390</name>
</gene>
<dbReference type="OrthoDB" id="8212403at2"/>
<keyword evidence="1" id="KW-0732">Signal</keyword>
<evidence type="ECO:0000256" key="1">
    <source>
        <dbReference type="SAM" id="SignalP"/>
    </source>
</evidence>
<dbReference type="Pfam" id="PF07585">
    <property type="entry name" value="BBP7"/>
    <property type="match status" value="1"/>
</dbReference>
<keyword evidence="3" id="KW-1185">Reference proteome</keyword>
<protein>
    <submittedName>
        <fullName evidence="2">Uncharacterized protein</fullName>
    </submittedName>
</protein>
<dbReference type="Proteomes" id="UP000317421">
    <property type="component" value="Unassembled WGS sequence"/>
</dbReference>
<dbReference type="AlphaFoldDB" id="A0A5C6ADW0"/>
<accession>A0A5C6ADW0</accession>
<feature type="chain" id="PRO_5023113045" evidence="1">
    <location>
        <begin position="28"/>
        <end position="422"/>
    </location>
</feature>
<dbReference type="EMBL" id="SJPR01000002">
    <property type="protein sequence ID" value="TWT97587.1"/>
    <property type="molecule type" value="Genomic_DNA"/>
</dbReference>
<feature type="signal peptide" evidence="1">
    <location>
        <begin position="1"/>
        <end position="27"/>
    </location>
</feature>
<organism evidence="2 3">
    <name type="scientific">Botrimarina colliarenosi</name>
    <dbReference type="NCBI Taxonomy" id="2528001"/>
    <lineage>
        <taxon>Bacteria</taxon>
        <taxon>Pseudomonadati</taxon>
        <taxon>Planctomycetota</taxon>
        <taxon>Planctomycetia</taxon>
        <taxon>Pirellulales</taxon>
        <taxon>Lacipirellulaceae</taxon>
        <taxon>Botrimarina</taxon>
    </lineage>
</organism>